<dbReference type="Pfam" id="PF01266">
    <property type="entry name" value="DAO"/>
    <property type="match status" value="1"/>
</dbReference>
<dbReference type="SUPFAM" id="SSF51905">
    <property type="entry name" value="FAD/NAD(P)-binding domain"/>
    <property type="match status" value="1"/>
</dbReference>
<dbReference type="SUPFAM" id="SSF54373">
    <property type="entry name" value="FAD-linked reductases, C-terminal domain"/>
    <property type="match status" value="1"/>
</dbReference>
<dbReference type="NCBIfam" id="NF001933">
    <property type="entry name" value="PRK00711.1"/>
    <property type="match status" value="1"/>
</dbReference>
<comment type="similarity">
    <text evidence="1">Belongs to the DadA oxidoreductase family.</text>
</comment>
<evidence type="ECO:0000313" key="6">
    <source>
        <dbReference type="Proteomes" id="UP000343317"/>
    </source>
</evidence>
<evidence type="ECO:0000256" key="1">
    <source>
        <dbReference type="ARBA" id="ARBA00009410"/>
    </source>
</evidence>
<proteinExistence type="inferred from homology"/>
<dbReference type="AlphaFoldDB" id="A0A5E4X0L7"/>
<dbReference type="Gene3D" id="3.50.50.60">
    <property type="entry name" value="FAD/NAD(P)-binding domain"/>
    <property type="match status" value="2"/>
</dbReference>
<name>A0A5E4X0L7_9BURK</name>
<dbReference type="EMBL" id="CABPSM010000011">
    <property type="protein sequence ID" value="VVE29813.1"/>
    <property type="molecule type" value="Genomic_DNA"/>
</dbReference>
<keyword evidence="6" id="KW-1185">Reference proteome</keyword>
<dbReference type="Proteomes" id="UP000343317">
    <property type="component" value="Unassembled WGS sequence"/>
</dbReference>
<dbReference type="Gene3D" id="3.30.9.10">
    <property type="entry name" value="D-Amino Acid Oxidase, subunit A, domain 2"/>
    <property type="match status" value="1"/>
</dbReference>
<reference evidence="5 6" key="1">
    <citation type="submission" date="2019-08" db="EMBL/GenBank/DDBJ databases">
        <authorList>
            <person name="Peeters C."/>
        </authorList>
    </citation>
    <scope>NUCLEOTIDE SEQUENCE [LARGE SCALE GENOMIC DNA]</scope>
    <source>
        <strain evidence="5 6">LMG 31112</strain>
    </source>
</reference>
<dbReference type="GO" id="GO:0005886">
    <property type="term" value="C:plasma membrane"/>
    <property type="evidence" value="ECO:0007669"/>
    <property type="project" value="TreeGrafter"/>
</dbReference>
<gene>
    <name evidence="5" type="ORF">PHO31112_03579</name>
</gene>
<dbReference type="PANTHER" id="PTHR13847:SF280">
    <property type="entry name" value="D-AMINO ACID DEHYDROGENASE"/>
    <property type="match status" value="1"/>
</dbReference>
<evidence type="ECO:0000256" key="3">
    <source>
        <dbReference type="SAM" id="MobiDB-lite"/>
    </source>
</evidence>
<organism evidence="5 6">
    <name type="scientific">Pandoraea horticolens</name>
    <dbReference type="NCBI Taxonomy" id="2508298"/>
    <lineage>
        <taxon>Bacteria</taxon>
        <taxon>Pseudomonadati</taxon>
        <taxon>Pseudomonadota</taxon>
        <taxon>Betaproteobacteria</taxon>
        <taxon>Burkholderiales</taxon>
        <taxon>Burkholderiaceae</taxon>
        <taxon>Pandoraea</taxon>
    </lineage>
</organism>
<evidence type="ECO:0000256" key="2">
    <source>
        <dbReference type="ARBA" id="ARBA00023002"/>
    </source>
</evidence>
<evidence type="ECO:0000313" key="5">
    <source>
        <dbReference type="EMBL" id="VVE29813.1"/>
    </source>
</evidence>
<accession>A0A5E4X0L7</accession>
<sequence length="476" mass="52089">MGSLPPWEGISLVTYAPRNQHGPRNRLSGDGTEKDDTNKRTNGRSPHTRRLGMKVIVIGGGVIGTCTAYYLAAAGHTVTLVERNSTVAQESSFGNAGVIAPGYVTPWAAPGMPRKLLGYMFSSASPLIFRPGLSAGTWRWAARWLRECKLERYRANRERMQRLAFYSQRCLHELREAHVFEYEHTQGYLQLFRTEREIRMNEPARAMLTENEVPHRLLTADECRKLEPALSTDAQLAGGLHLPRDETGNCPLFTKRLAQIAREMGVTLTTETTVLSVRPNVGRTGVTVETASTMQTAQRATLEADAVVIAAGVTSTALLHPLGIDLPLWPIKGYSITVPVKTELFSPRIAVMDESYKTAITPQGNRLRIAGTAELGDTELVLRERAIATLYKVATDWFPGAGKYREARAWVGARPMLPDGPPLLGATHLPGIFLNVGHGSTGWAMACGSGRVLADVISGQAPEIDLNGLTLARYTH</sequence>
<protein>
    <submittedName>
        <fullName evidence="5">Amino acid dehydrogenase</fullName>
    </submittedName>
</protein>
<dbReference type="InterPro" id="IPR036188">
    <property type="entry name" value="FAD/NAD-bd_sf"/>
</dbReference>
<dbReference type="GO" id="GO:0005737">
    <property type="term" value="C:cytoplasm"/>
    <property type="evidence" value="ECO:0007669"/>
    <property type="project" value="TreeGrafter"/>
</dbReference>
<dbReference type="PANTHER" id="PTHR13847">
    <property type="entry name" value="SARCOSINE DEHYDROGENASE-RELATED"/>
    <property type="match status" value="1"/>
</dbReference>
<dbReference type="GO" id="GO:0008718">
    <property type="term" value="F:D-amino-acid dehydrogenase activity"/>
    <property type="evidence" value="ECO:0007669"/>
    <property type="project" value="TreeGrafter"/>
</dbReference>
<keyword evidence="2" id="KW-0560">Oxidoreductase</keyword>
<dbReference type="GO" id="GO:0055130">
    <property type="term" value="P:D-alanine catabolic process"/>
    <property type="evidence" value="ECO:0007669"/>
    <property type="project" value="TreeGrafter"/>
</dbReference>
<feature type="domain" description="FAD dependent oxidoreductase" evidence="4">
    <location>
        <begin position="54"/>
        <end position="455"/>
    </location>
</feature>
<evidence type="ECO:0000259" key="4">
    <source>
        <dbReference type="Pfam" id="PF01266"/>
    </source>
</evidence>
<feature type="region of interest" description="Disordered" evidence="3">
    <location>
        <begin position="14"/>
        <end position="47"/>
    </location>
</feature>
<dbReference type="InterPro" id="IPR006076">
    <property type="entry name" value="FAD-dep_OxRdtase"/>
</dbReference>